<dbReference type="PANTHER" id="PTHR20941">
    <property type="entry name" value="FOLATE SYNTHESIS PROTEINS"/>
    <property type="match status" value="1"/>
</dbReference>
<evidence type="ECO:0000256" key="4">
    <source>
        <dbReference type="ARBA" id="ARBA00012458"/>
    </source>
</evidence>
<dbReference type="Proteomes" id="UP000245535">
    <property type="component" value="Unassembled WGS sequence"/>
</dbReference>
<dbReference type="PANTHER" id="PTHR20941:SF1">
    <property type="entry name" value="FOLIC ACID SYNTHESIS PROTEIN FOL1"/>
    <property type="match status" value="1"/>
</dbReference>
<dbReference type="PROSITE" id="PS00793">
    <property type="entry name" value="DHPS_2"/>
    <property type="match status" value="1"/>
</dbReference>
<dbReference type="InterPro" id="IPR000489">
    <property type="entry name" value="Pterin-binding_dom"/>
</dbReference>
<dbReference type="InterPro" id="IPR011005">
    <property type="entry name" value="Dihydropteroate_synth-like_sf"/>
</dbReference>
<dbReference type="Gene3D" id="3.20.20.20">
    <property type="entry name" value="Dihydropteroate synthase-like"/>
    <property type="match status" value="1"/>
</dbReference>
<feature type="domain" description="Pterin-binding" evidence="9">
    <location>
        <begin position="24"/>
        <end position="276"/>
    </location>
</feature>
<comment type="catalytic activity">
    <reaction evidence="1">
        <text>(7,8-dihydropterin-6-yl)methyl diphosphate + 4-aminobenzoate = 7,8-dihydropteroate + diphosphate</text>
        <dbReference type="Rhea" id="RHEA:19949"/>
        <dbReference type="ChEBI" id="CHEBI:17836"/>
        <dbReference type="ChEBI" id="CHEBI:17839"/>
        <dbReference type="ChEBI" id="CHEBI:33019"/>
        <dbReference type="ChEBI" id="CHEBI:72950"/>
        <dbReference type="EC" id="2.5.1.15"/>
    </reaction>
</comment>
<dbReference type="GO" id="GO:0005829">
    <property type="term" value="C:cytosol"/>
    <property type="evidence" value="ECO:0007669"/>
    <property type="project" value="TreeGrafter"/>
</dbReference>
<reference evidence="10 11" key="1">
    <citation type="submission" date="2018-03" db="EMBL/GenBank/DDBJ databases">
        <title>Genomic Encyclopedia of Archaeal and Bacterial Type Strains, Phase II (KMG-II): from individual species to whole genera.</title>
        <authorList>
            <person name="Goeker M."/>
        </authorList>
    </citation>
    <scope>NUCLEOTIDE SEQUENCE [LARGE SCALE GENOMIC DNA]</scope>
    <source>
        <strain evidence="10 11">DSM 28229</strain>
    </source>
</reference>
<dbReference type="PROSITE" id="PS50972">
    <property type="entry name" value="PTERIN_BINDING"/>
    <property type="match status" value="1"/>
</dbReference>
<evidence type="ECO:0000256" key="7">
    <source>
        <dbReference type="ARBA" id="ARBA00022842"/>
    </source>
</evidence>
<evidence type="ECO:0000256" key="8">
    <source>
        <dbReference type="ARBA" id="ARBA00022909"/>
    </source>
</evidence>
<sequence length="279" mass="31060">MKIHSPNSQDFINIRGQLFSLKEPVVMGILNITPDSFFSGSRLNNEKVILEKAEKMINDGAKILDIGGYSSRPGAKEVPVEEEIERVISALKSIKTHFPNTICSIDTFRSIVAKRASEYGADIINDISGGTLDKDMFSTVSSLGLPYIMMHMKGNPQNMMQKTDYNNLVFDILDFFKSQSEKFYLAGGKDLILDPGFGFAKNIEQNYQLLDQMEALQIFNLPILAGVSRKSMIWKKLGITADEALNGTTVLNTKAILNGAKILRVHDVKEAKQVIDLLH</sequence>
<evidence type="ECO:0000259" key="9">
    <source>
        <dbReference type="PROSITE" id="PS50972"/>
    </source>
</evidence>
<comment type="pathway">
    <text evidence="3">Cofactor biosynthesis; tetrahydrofolate biosynthesis; 7,8-dihydrofolate from 2-amino-4-hydroxy-6-hydroxymethyl-7,8-dihydropteridine diphosphate and 4-aminobenzoate: step 1/2.</text>
</comment>
<keyword evidence="6" id="KW-0479">Metal-binding</keyword>
<dbReference type="NCBIfam" id="TIGR01496">
    <property type="entry name" value="DHPS"/>
    <property type="match status" value="1"/>
</dbReference>
<evidence type="ECO:0000256" key="5">
    <source>
        <dbReference type="ARBA" id="ARBA00022679"/>
    </source>
</evidence>
<evidence type="ECO:0000256" key="3">
    <source>
        <dbReference type="ARBA" id="ARBA00004763"/>
    </source>
</evidence>
<keyword evidence="7" id="KW-0460">Magnesium</keyword>
<dbReference type="CDD" id="cd00739">
    <property type="entry name" value="DHPS"/>
    <property type="match status" value="1"/>
</dbReference>
<protein>
    <recommendedName>
        <fullName evidence="4">dihydropteroate synthase</fullName>
        <ecNumber evidence="4">2.5.1.15</ecNumber>
    </recommendedName>
</protein>
<evidence type="ECO:0000313" key="10">
    <source>
        <dbReference type="EMBL" id="PWJ44075.1"/>
    </source>
</evidence>
<comment type="caution">
    <text evidence="10">The sequence shown here is derived from an EMBL/GenBank/DDBJ whole genome shotgun (WGS) entry which is preliminary data.</text>
</comment>
<dbReference type="SUPFAM" id="SSF51717">
    <property type="entry name" value="Dihydropteroate synthetase-like"/>
    <property type="match status" value="1"/>
</dbReference>
<accession>A0A315ZET6</accession>
<dbReference type="GO" id="GO:0046656">
    <property type="term" value="P:folic acid biosynthetic process"/>
    <property type="evidence" value="ECO:0007669"/>
    <property type="project" value="UniProtKB-KW"/>
</dbReference>
<evidence type="ECO:0000313" key="11">
    <source>
        <dbReference type="Proteomes" id="UP000245535"/>
    </source>
</evidence>
<dbReference type="GO" id="GO:0046654">
    <property type="term" value="P:tetrahydrofolate biosynthetic process"/>
    <property type="evidence" value="ECO:0007669"/>
    <property type="project" value="TreeGrafter"/>
</dbReference>
<dbReference type="Pfam" id="PF00809">
    <property type="entry name" value="Pterin_bind"/>
    <property type="match status" value="1"/>
</dbReference>
<dbReference type="AlphaFoldDB" id="A0A315ZET6"/>
<dbReference type="EMBL" id="QGDO01000001">
    <property type="protein sequence ID" value="PWJ44075.1"/>
    <property type="molecule type" value="Genomic_DNA"/>
</dbReference>
<keyword evidence="11" id="KW-1185">Reference proteome</keyword>
<proteinExistence type="predicted"/>
<keyword evidence="5" id="KW-0808">Transferase</keyword>
<evidence type="ECO:0000256" key="1">
    <source>
        <dbReference type="ARBA" id="ARBA00000012"/>
    </source>
</evidence>
<gene>
    <name evidence="10" type="ORF">BC781_101425</name>
</gene>
<evidence type="ECO:0000256" key="2">
    <source>
        <dbReference type="ARBA" id="ARBA00001946"/>
    </source>
</evidence>
<organism evidence="10 11">
    <name type="scientific">Sediminitomix flava</name>
    <dbReference type="NCBI Taxonomy" id="379075"/>
    <lineage>
        <taxon>Bacteria</taxon>
        <taxon>Pseudomonadati</taxon>
        <taxon>Bacteroidota</taxon>
        <taxon>Cytophagia</taxon>
        <taxon>Cytophagales</taxon>
        <taxon>Flammeovirgaceae</taxon>
        <taxon>Sediminitomix</taxon>
    </lineage>
</organism>
<dbReference type="EC" id="2.5.1.15" evidence="4"/>
<keyword evidence="8" id="KW-0289">Folate biosynthesis</keyword>
<comment type="cofactor">
    <cofactor evidence="2">
        <name>Mg(2+)</name>
        <dbReference type="ChEBI" id="CHEBI:18420"/>
    </cofactor>
</comment>
<evidence type="ECO:0000256" key="6">
    <source>
        <dbReference type="ARBA" id="ARBA00022723"/>
    </source>
</evidence>
<dbReference type="GO" id="GO:0004156">
    <property type="term" value="F:dihydropteroate synthase activity"/>
    <property type="evidence" value="ECO:0007669"/>
    <property type="project" value="UniProtKB-EC"/>
</dbReference>
<dbReference type="GO" id="GO:0046872">
    <property type="term" value="F:metal ion binding"/>
    <property type="evidence" value="ECO:0007669"/>
    <property type="project" value="UniProtKB-KW"/>
</dbReference>
<name>A0A315ZET6_SEDFL</name>
<dbReference type="InterPro" id="IPR045031">
    <property type="entry name" value="DHP_synth-like"/>
</dbReference>
<dbReference type="InterPro" id="IPR006390">
    <property type="entry name" value="DHP_synth_dom"/>
</dbReference>